<comment type="caution">
    <text evidence="2">The sequence shown here is derived from an EMBL/GenBank/DDBJ whole genome shotgun (WGS) entry which is preliminary data.</text>
</comment>
<gene>
    <name evidence="2" type="ORF">GCM10009710_18630</name>
</gene>
<dbReference type="SUPFAM" id="SSF53474">
    <property type="entry name" value="alpha/beta-Hydrolases"/>
    <property type="match status" value="1"/>
</dbReference>
<evidence type="ECO:0000313" key="3">
    <source>
        <dbReference type="Proteomes" id="UP001501057"/>
    </source>
</evidence>
<dbReference type="PRINTS" id="PR00111">
    <property type="entry name" value="ABHYDROLASE"/>
</dbReference>
<accession>A0ABP4VUP0</accession>
<dbReference type="Pfam" id="PF00561">
    <property type="entry name" value="Abhydrolase_1"/>
    <property type="match status" value="1"/>
</dbReference>
<protein>
    <submittedName>
        <fullName evidence="2">Alpha/beta hydrolase</fullName>
    </submittedName>
</protein>
<dbReference type="InterPro" id="IPR029058">
    <property type="entry name" value="AB_hydrolase_fold"/>
</dbReference>
<dbReference type="PANTHER" id="PTHR43433">
    <property type="entry name" value="HYDROLASE, ALPHA/BETA FOLD FAMILY PROTEIN"/>
    <property type="match status" value="1"/>
</dbReference>
<evidence type="ECO:0000313" key="2">
    <source>
        <dbReference type="EMBL" id="GAA1738588.1"/>
    </source>
</evidence>
<reference evidence="3" key="1">
    <citation type="journal article" date="2019" name="Int. J. Syst. Evol. Microbiol.">
        <title>The Global Catalogue of Microorganisms (GCM) 10K type strain sequencing project: providing services to taxonomists for standard genome sequencing and annotation.</title>
        <authorList>
            <consortium name="The Broad Institute Genomics Platform"/>
            <consortium name="The Broad Institute Genome Sequencing Center for Infectious Disease"/>
            <person name="Wu L."/>
            <person name="Ma J."/>
        </authorList>
    </citation>
    <scope>NUCLEOTIDE SEQUENCE [LARGE SCALE GENOMIC DNA]</scope>
    <source>
        <strain evidence="3">JCM 13518</strain>
    </source>
</reference>
<name>A0ABP4VUP0_9ACTN</name>
<dbReference type="EMBL" id="BAAAME010000004">
    <property type="protein sequence ID" value="GAA1738588.1"/>
    <property type="molecule type" value="Genomic_DNA"/>
</dbReference>
<evidence type="ECO:0000259" key="1">
    <source>
        <dbReference type="Pfam" id="PF00561"/>
    </source>
</evidence>
<dbReference type="Proteomes" id="UP001501057">
    <property type="component" value="Unassembled WGS sequence"/>
</dbReference>
<feature type="domain" description="AB hydrolase-1" evidence="1">
    <location>
        <begin position="33"/>
        <end position="292"/>
    </location>
</feature>
<proteinExistence type="predicted"/>
<dbReference type="RefSeq" id="WP_344200456.1">
    <property type="nucleotide sequence ID" value="NZ_BAAAME010000004.1"/>
</dbReference>
<organism evidence="2 3">
    <name type="scientific">Aeromicrobium alkaliterrae</name>
    <dbReference type="NCBI Taxonomy" id="302168"/>
    <lineage>
        <taxon>Bacteria</taxon>
        <taxon>Bacillati</taxon>
        <taxon>Actinomycetota</taxon>
        <taxon>Actinomycetes</taxon>
        <taxon>Propionibacteriales</taxon>
        <taxon>Nocardioidaceae</taxon>
        <taxon>Aeromicrobium</taxon>
    </lineage>
</organism>
<keyword evidence="3" id="KW-1185">Reference proteome</keyword>
<dbReference type="GO" id="GO:0016787">
    <property type="term" value="F:hydrolase activity"/>
    <property type="evidence" value="ECO:0007669"/>
    <property type="project" value="UniProtKB-KW"/>
</dbReference>
<keyword evidence="2" id="KW-0378">Hydrolase</keyword>
<dbReference type="PANTHER" id="PTHR43433:SF5">
    <property type="entry name" value="AB HYDROLASE-1 DOMAIN-CONTAINING PROTEIN"/>
    <property type="match status" value="1"/>
</dbReference>
<dbReference type="Gene3D" id="3.40.50.1820">
    <property type="entry name" value="alpha/beta hydrolase"/>
    <property type="match status" value="1"/>
</dbReference>
<dbReference type="InterPro" id="IPR050471">
    <property type="entry name" value="AB_hydrolase"/>
</dbReference>
<dbReference type="InterPro" id="IPR000073">
    <property type="entry name" value="AB_hydrolase_1"/>
</dbReference>
<sequence length="313" mass="33347">MTTTSVTKSDELFASLPSGLDLCYQTFGSPDDPAVLLVMGLSGPMGWWDDALCTRLAERGLFVIRYDNRDTGRSTKLRQHQLGRTDVVRAFLGLPPLRIGPIDLAVKAPYSIGDLAGDAVGLLDALDVQAAHVVGVSMGGMIAQTLAIDAPDRVLSLTSIMSTTGRRTVGWQDPRLIPYLLKRSGPTRDSYIASSIASSALIGSPGFPPDPEASRRRAEVTYDRGYSASGVLRQMMAILTQPDRTAALGELDLPVTVVHGTADRLVHPSGGRATADAIPGAELRKIVGMGHDLPPQLWDTFVSAITDTIARAS</sequence>